<protein>
    <submittedName>
        <fullName evidence="2">SusD/RagB family nutrient-binding outer membrane lipoprotein</fullName>
    </submittedName>
</protein>
<evidence type="ECO:0000256" key="1">
    <source>
        <dbReference type="SAM" id="SignalP"/>
    </source>
</evidence>
<sequence>MKNISTCLLILIFLAFTGQSCTDDFEKINTNPNSPVQAPITNVLAYVLSDFNMNYFGVIGDMNEPSTYAGHLGKLQYIDDSRYMFTSTNINTLWTVIYRDLKNAQAIIDQADKTGSKNMKATGLTLQAFILQIATDRWRDVPFTEAFKGDAGFITPKYDTQETIYPAIVTQLKTAADLYAAGGTDVLGEGDLLYGGDVKKWQKLCNSLRLRVAIRISNVSPATAKPIIEEITSAPATYPVLAANTDNAFFKWTGSSPYIEPWNANFMTRDDHGPSNILINSLKQLKDPRLAVYAKPAPSDGEYRGVEIGPPTSPVISLYSRIGPKFREDPTGFSPMMRYSEVLFILAEAAQKGWKTGAGTAETLYNSGITASLNENGITDATVISTYLTGSDVKWDNTTTKLYTQKWLSLYKNGNEAWAESRRTDIPVMPAATGSPFTGHTRPPFRYPYPPTETTLNAGNSASFIAEIKDNFWGKKMWWDTRTVTN</sequence>
<dbReference type="InterPro" id="IPR041662">
    <property type="entry name" value="SusD-like_2"/>
</dbReference>
<feature type="chain" id="PRO_5020468523" evidence="1">
    <location>
        <begin position="23"/>
        <end position="486"/>
    </location>
</feature>
<dbReference type="AlphaFoldDB" id="A0A4U6D0D6"/>
<gene>
    <name evidence="2" type="ORF">FDK13_20055</name>
</gene>
<dbReference type="Gene3D" id="1.25.40.390">
    <property type="match status" value="1"/>
</dbReference>
<dbReference type="PROSITE" id="PS51257">
    <property type="entry name" value="PROKAR_LIPOPROTEIN"/>
    <property type="match status" value="1"/>
</dbReference>
<keyword evidence="3" id="KW-1185">Reference proteome</keyword>
<organism evidence="2 3">
    <name type="scientific">Dyadobacter frigoris</name>
    <dbReference type="NCBI Taxonomy" id="2576211"/>
    <lineage>
        <taxon>Bacteria</taxon>
        <taxon>Pseudomonadati</taxon>
        <taxon>Bacteroidota</taxon>
        <taxon>Cytophagia</taxon>
        <taxon>Cytophagales</taxon>
        <taxon>Spirosomataceae</taxon>
        <taxon>Dyadobacter</taxon>
    </lineage>
</organism>
<name>A0A4U6D0D6_9BACT</name>
<dbReference type="SUPFAM" id="SSF48452">
    <property type="entry name" value="TPR-like"/>
    <property type="match status" value="1"/>
</dbReference>
<dbReference type="EMBL" id="SZVO01000009">
    <property type="protein sequence ID" value="TKT90619.1"/>
    <property type="molecule type" value="Genomic_DNA"/>
</dbReference>
<keyword evidence="1" id="KW-0732">Signal</keyword>
<proteinExistence type="predicted"/>
<dbReference type="RefSeq" id="WP_137341787.1">
    <property type="nucleotide sequence ID" value="NZ_BSQH01000002.1"/>
</dbReference>
<dbReference type="Proteomes" id="UP000304900">
    <property type="component" value="Unassembled WGS sequence"/>
</dbReference>
<comment type="caution">
    <text evidence="2">The sequence shown here is derived from an EMBL/GenBank/DDBJ whole genome shotgun (WGS) entry which is preliminary data.</text>
</comment>
<dbReference type="OrthoDB" id="843771at2"/>
<reference evidence="2 3" key="1">
    <citation type="submission" date="2019-05" db="EMBL/GenBank/DDBJ databases">
        <title>Dyadobacter AR-3-8 sp. nov., isolated from arctic soil.</title>
        <authorList>
            <person name="Chaudhary D.K."/>
        </authorList>
    </citation>
    <scope>NUCLEOTIDE SEQUENCE [LARGE SCALE GENOMIC DNA]</scope>
    <source>
        <strain evidence="2 3">AR-3-8</strain>
    </source>
</reference>
<dbReference type="InterPro" id="IPR011990">
    <property type="entry name" value="TPR-like_helical_dom_sf"/>
</dbReference>
<feature type="signal peptide" evidence="1">
    <location>
        <begin position="1"/>
        <end position="22"/>
    </location>
</feature>
<evidence type="ECO:0000313" key="2">
    <source>
        <dbReference type="EMBL" id="TKT90619.1"/>
    </source>
</evidence>
<keyword evidence="2" id="KW-0449">Lipoprotein</keyword>
<evidence type="ECO:0000313" key="3">
    <source>
        <dbReference type="Proteomes" id="UP000304900"/>
    </source>
</evidence>
<dbReference type="Pfam" id="PF12771">
    <property type="entry name" value="SusD-like_2"/>
    <property type="match status" value="1"/>
</dbReference>
<accession>A0A4U6D0D6</accession>